<dbReference type="RefSeq" id="WP_160892395.1">
    <property type="nucleotide sequence ID" value="NZ_WUMU01000003.1"/>
</dbReference>
<dbReference type="InterPro" id="IPR029033">
    <property type="entry name" value="His_PPase_superfam"/>
</dbReference>
<dbReference type="PANTHER" id="PTHR47623">
    <property type="entry name" value="OS09G0287300 PROTEIN"/>
    <property type="match status" value="1"/>
</dbReference>
<dbReference type="SMART" id="SM00855">
    <property type="entry name" value="PGAM"/>
    <property type="match status" value="1"/>
</dbReference>
<comment type="caution">
    <text evidence="1">The sequence shown here is derived from an EMBL/GenBank/DDBJ whole genome shotgun (WGS) entry which is preliminary data.</text>
</comment>
<dbReference type="CDD" id="cd07067">
    <property type="entry name" value="HP_PGM_like"/>
    <property type="match status" value="1"/>
</dbReference>
<accession>A0A6L7G028</accession>
<name>A0A6L7G028_9RHOB</name>
<protein>
    <submittedName>
        <fullName evidence="1">Histidine phosphatase family protein</fullName>
    </submittedName>
</protein>
<reference evidence="1 2" key="1">
    <citation type="submission" date="2019-12" db="EMBL/GenBank/DDBJ databases">
        <authorList>
            <person name="Li M."/>
        </authorList>
    </citation>
    <scope>NUCLEOTIDE SEQUENCE [LARGE SCALE GENOMIC DNA]</scope>
    <source>
        <strain evidence="1 2">GBMRC 2024</strain>
    </source>
</reference>
<dbReference type="AlphaFoldDB" id="A0A6L7G028"/>
<keyword evidence="2" id="KW-1185">Reference proteome</keyword>
<dbReference type="SUPFAM" id="SSF53254">
    <property type="entry name" value="Phosphoglycerate mutase-like"/>
    <property type="match status" value="1"/>
</dbReference>
<dbReference type="InterPro" id="IPR013078">
    <property type="entry name" value="His_Pase_superF_clade-1"/>
</dbReference>
<dbReference type="EMBL" id="WUMU01000003">
    <property type="protein sequence ID" value="MXN17289.1"/>
    <property type="molecule type" value="Genomic_DNA"/>
</dbReference>
<organism evidence="1 2">
    <name type="scientific">Pseudooceanicola albus</name>
    <dbReference type="NCBI Taxonomy" id="2692189"/>
    <lineage>
        <taxon>Bacteria</taxon>
        <taxon>Pseudomonadati</taxon>
        <taxon>Pseudomonadota</taxon>
        <taxon>Alphaproteobacteria</taxon>
        <taxon>Rhodobacterales</taxon>
        <taxon>Paracoccaceae</taxon>
        <taxon>Pseudooceanicola</taxon>
    </lineage>
</organism>
<dbReference type="Gene3D" id="3.40.50.1240">
    <property type="entry name" value="Phosphoglycerate mutase-like"/>
    <property type="match status" value="1"/>
</dbReference>
<dbReference type="Pfam" id="PF00300">
    <property type="entry name" value="His_Phos_1"/>
    <property type="match status" value="1"/>
</dbReference>
<evidence type="ECO:0000313" key="1">
    <source>
        <dbReference type="EMBL" id="MXN17289.1"/>
    </source>
</evidence>
<gene>
    <name evidence="1" type="ORF">GR170_05535</name>
</gene>
<evidence type="ECO:0000313" key="2">
    <source>
        <dbReference type="Proteomes" id="UP000477911"/>
    </source>
</evidence>
<dbReference type="Proteomes" id="UP000477911">
    <property type="component" value="Unassembled WGS sequence"/>
</dbReference>
<proteinExistence type="predicted"/>
<dbReference type="PANTHER" id="PTHR47623:SF1">
    <property type="entry name" value="OS09G0287300 PROTEIN"/>
    <property type="match status" value="1"/>
</dbReference>
<sequence>MKRLILMRHAKSSWSNPALSDALRPLNRRGREAAQVLGRWLHLSGQQIDQALVSSATRTRETYAELGLMANPVFVNALYEATVATMLDVLHKADPKAACVLMIGHNPGIGSFAEKLLRLPPPHGRFFDYPTGATLICDFDIETWAELRLGTGSVAGFTVPRELMGDESLRKA</sequence>